<dbReference type="EMBL" id="AUZZ01009999">
    <property type="protein sequence ID" value="EQD31201.1"/>
    <property type="molecule type" value="Genomic_DNA"/>
</dbReference>
<dbReference type="AlphaFoldDB" id="T0Y7U8"/>
<reference evidence="1" key="2">
    <citation type="journal article" date="2014" name="ISME J.">
        <title>Microbial stratification in low pH oxic and suboxic macroscopic growths along an acid mine drainage.</title>
        <authorList>
            <person name="Mendez-Garcia C."/>
            <person name="Mesa V."/>
            <person name="Sprenger R.R."/>
            <person name="Richter M."/>
            <person name="Diez M.S."/>
            <person name="Solano J."/>
            <person name="Bargiela R."/>
            <person name="Golyshina O.V."/>
            <person name="Manteca A."/>
            <person name="Ramos J.L."/>
            <person name="Gallego J.R."/>
            <person name="Llorente I."/>
            <person name="Martins Dos Santos V.A."/>
            <person name="Jensen O.N."/>
            <person name="Pelaez A.I."/>
            <person name="Sanchez J."/>
            <person name="Ferrer M."/>
        </authorList>
    </citation>
    <scope>NUCLEOTIDE SEQUENCE</scope>
</reference>
<sequence>MLAGALAVNEAFLYVNGGVPAAGKRALGLSLWRPGMEVDWLQSDESEPVLTYLPSRLWLIGLGHLGQAYLWGLGLLPYRDPAEVALVLQDIDVITESTESTSILTGAAMVGKKKTRAMAEWA</sequence>
<accession>T0Y7U8</accession>
<feature type="non-terminal residue" evidence="1">
    <location>
        <position position="122"/>
    </location>
</feature>
<comment type="caution">
    <text evidence="1">The sequence shown here is derived from an EMBL/GenBank/DDBJ whole genome shotgun (WGS) entry which is preliminary data.</text>
</comment>
<evidence type="ECO:0000313" key="1">
    <source>
        <dbReference type="EMBL" id="EQD31201.1"/>
    </source>
</evidence>
<proteinExistence type="predicted"/>
<protein>
    <submittedName>
        <fullName evidence="1">UBA/ThiF-type NAD/FAD binding fold containing protein</fullName>
    </submittedName>
</protein>
<reference evidence="1" key="1">
    <citation type="submission" date="2013-08" db="EMBL/GenBank/DDBJ databases">
        <authorList>
            <person name="Mendez C."/>
            <person name="Richter M."/>
            <person name="Ferrer M."/>
            <person name="Sanchez J."/>
        </authorList>
    </citation>
    <scope>NUCLEOTIDE SEQUENCE</scope>
</reference>
<gene>
    <name evidence="1" type="ORF">B2A_13798</name>
</gene>
<name>T0Y7U8_9ZZZZ</name>
<organism evidence="1">
    <name type="scientific">mine drainage metagenome</name>
    <dbReference type="NCBI Taxonomy" id="410659"/>
    <lineage>
        <taxon>unclassified sequences</taxon>
        <taxon>metagenomes</taxon>
        <taxon>ecological metagenomes</taxon>
    </lineage>
</organism>